<proteinExistence type="predicted"/>
<organism evidence="1 2">
    <name type="scientific">Pseudomonas alkylphenolica</name>
    <dbReference type="NCBI Taxonomy" id="237609"/>
    <lineage>
        <taxon>Bacteria</taxon>
        <taxon>Pseudomonadati</taxon>
        <taxon>Pseudomonadota</taxon>
        <taxon>Gammaproteobacteria</taxon>
        <taxon>Pseudomonadales</taxon>
        <taxon>Pseudomonadaceae</taxon>
        <taxon>Pseudomonas</taxon>
    </lineage>
</organism>
<gene>
    <name evidence="1" type="ORF">DM813_10675</name>
</gene>
<evidence type="ECO:0000313" key="2">
    <source>
        <dbReference type="Proteomes" id="UP000288983"/>
    </source>
</evidence>
<dbReference type="AlphaFoldDB" id="A0A443ZUN0"/>
<evidence type="ECO:0000313" key="1">
    <source>
        <dbReference type="EMBL" id="RWU23609.1"/>
    </source>
</evidence>
<reference evidence="1 2" key="1">
    <citation type="submission" date="2018-06" db="EMBL/GenBank/DDBJ databases">
        <title>Bacteria isolated from soil of Wuhan.</title>
        <authorList>
            <person name="Wei X."/>
            <person name="Chunhua H."/>
        </authorList>
    </citation>
    <scope>NUCLEOTIDE SEQUENCE [LARGE SCALE GENOMIC DNA]</scope>
    <source>
        <strain evidence="2">xwS2</strain>
    </source>
</reference>
<protein>
    <submittedName>
        <fullName evidence="1">Uncharacterized protein</fullName>
    </submittedName>
</protein>
<dbReference type="Proteomes" id="UP000288983">
    <property type="component" value="Unassembled WGS sequence"/>
</dbReference>
<name>A0A443ZUN0_9PSED</name>
<sequence length="155" mass="17444">MKFKFEEHTFYVHDRIASLMTKLIGHALIGVELGNNNSFTVKTESHNFITNGNNHNSEIDTIEIIGTRTSAAQDHHTDDTGISDLPPRCTLYNRDTQTYIDIFGESALSIMGVPQGDKLKIDGKEYKISFNYLWISAVGCPRFNPLRMHGTIDPV</sequence>
<dbReference type="EMBL" id="QJRG01000039">
    <property type="protein sequence ID" value="RWU23609.1"/>
    <property type="molecule type" value="Genomic_DNA"/>
</dbReference>
<comment type="caution">
    <text evidence="1">The sequence shown here is derived from an EMBL/GenBank/DDBJ whole genome shotgun (WGS) entry which is preliminary data.</text>
</comment>
<accession>A0A443ZUN0</accession>